<dbReference type="PANTHER" id="PTHR30055:SF239">
    <property type="entry name" value="TRANSCRIPTIONAL REGULATORY PROTEIN"/>
    <property type="match status" value="1"/>
</dbReference>
<feature type="domain" description="HTH-type transcriptional regulator MT1864/Rv1816-like C-terminal" evidence="5">
    <location>
        <begin position="82"/>
        <end position="180"/>
    </location>
</feature>
<dbReference type="InterPro" id="IPR036271">
    <property type="entry name" value="Tet_transcr_reg_TetR-rel_C_sf"/>
</dbReference>
<dbReference type="InterPro" id="IPR025996">
    <property type="entry name" value="MT1864/Rv1816-like_C"/>
</dbReference>
<dbReference type="Gene3D" id="1.10.357.10">
    <property type="entry name" value="Tetracycline Repressor, domain 2"/>
    <property type="match status" value="1"/>
</dbReference>
<dbReference type="RefSeq" id="WP_133518438.1">
    <property type="nucleotide sequence ID" value="NZ_SNVW01000001.1"/>
</dbReference>
<organism evidence="6 7">
    <name type="scientific">Curtobacterium flaccumfaciens</name>
    <dbReference type="NCBI Taxonomy" id="2035"/>
    <lineage>
        <taxon>Bacteria</taxon>
        <taxon>Bacillati</taxon>
        <taxon>Actinomycetota</taxon>
        <taxon>Actinomycetes</taxon>
        <taxon>Micrococcales</taxon>
        <taxon>Microbacteriaceae</taxon>
        <taxon>Curtobacterium</taxon>
    </lineage>
</organism>
<keyword evidence="2" id="KW-0238">DNA-binding</keyword>
<keyword evidence="3" id="KW-0804">Transcription</keyword>
<sequence>MPRAGLDPAIVTEAAAGLADEIGLAQLTMSLVAERLGVKAPSLYKHVDGLPDLVRRIAVLAATELGDELRDAMQGRAGRDALEAAAQTVRRYVQQHPGRYDATTGVRPTDPDDPLTVALDRTMASFAAALRAYALDPADEVHALRMLRSVLHGFATLEASDGFQMATDVDASFTWMVDFLDLGFRAAARR</sequence>
<evidence type="ECO:0000259" key="4">
    <source>
        <dbReference type="Pfam" id="PF00440"/>
    </source>
</evidence>
<evidence type="ECO:0000259" key="5">
    <source>
        <dbReference type="Pfam" id="PF13305"/>
    </source>
</evidence>
<dbReference type="InterPro" id="IPR009057">
    <property type="entry name" value="Homeodomain-like_sf"/>
</dbReference>
<dbReference type="Gene3D" id="1.10.10.60">
    <property type="entry name" value="Homeodomain-like"/>
    <property type="match status" value="1"/>
</dbReference>
<reference evidence="6 7" key="1">
    <citation type="submission" date="2019-03" db="EMBL/GenBank/DDBJ databases">
        <title>Genomic analyses of the natural microbiome of Caenorhabditis elegans.</title>
        <authorList>
            <person name="Samuel B."/>
        </authorList>
    </citation>
    <scope>NUCLEOTIDE SEQUENCE [LARGE SCALE GENOMIC DNA]</scope>
    <source>
        <strain evidence="6 7">JUb65</strain>
    </source>
</reference>
<dbReference type="GO" id="GO:0003700">
    <property type="term" value="F:DNA-binding transcription factor activity"/>
    <property type="evidence" value="ECO:0007669"/>
    <property type="project" value="TreeGrafter"/>
</dbReference>
<dbReference type="AlphaFoldDB" id="A0A4R6DPY2"/>
<keyword evidence="1" id="KW-0805">Transcription regulation</keyword>
<dbReference type="Pfam" id="PF00440">
    <property type="entry name" value="TetR_N"/>
    <property type="match status" value="1"/>
</dbReference>
<dbReference type="GO" id="GO:0000976">
    <property type="term" value="F:transcription cis-regulatory region binding"/>
    <property type="evidence" value="ECO:0007669"/>
    <property type="project" value="TreeGrafter"/>
</dbReference>
<gene>
    <name evidence="6" type="ORF">EDF64_101450</name>
</gene>
<dbReference type="Proteomes" id="UP000295764">
    <property type="component" value="Unassembled WGS sequence"/>
</dbReference>
<accession>A0A4R6DPY2</accession>
<evidence type="ECO:0000256" key="1">
    <source>
        <dbReference type="ARBA" id="ARBA00023015"/>
    </source>
</evidence>
<dbReference type="OrthoDB" id="71867at2"/>
<evidence type="ECO:0000256" key="3">
    <source>
        <dbReference type="ARBA" id="ARBA00023163"/>
    </source>
</evidence>
<dbReference type="SUPFAM" id="SSF48498">
    <property type="entry name" value="Tetracyclin repressor-like, C-terminal domain"/>
    <property type="match status" value="1"/>
</dbReference>
<protein>
    <submittedName>
        <fullName evidence="6">TetR family transcriptional regulator</fullName>
    </submittedName>
</protein>
<proteinExistence type="predicted"/>
<evidence type="ECO:0000256" key="2">
    <source>
        <dbReference type="ARBA" id="ARBA00023125"/>
    </source>
</evidence>
<dbReference type="STRING" id="2035.RU06_16355"/>
<dbReference type="InterPro" id="IPR050109">
    <property type="entry name" value="HTH-type_TetR-like_transc_reg"/>
</dbReference>
<dbReference type="InterPro" id="IPR001647">
    <property type="entry name" value="HTH_TetR"/>
</dbReference>
<feature type="domain" description="HTH tetR-type" evidence="4">
    <location>
        <begin position="12"/>
        <end position="46"/>
    </location>
</feature>
<comment type="caution">
    <text evidence="6">The sequence shown here is derived from an EMBL/GenBank/DDBJ whole genome shotgun (WGS) entry which is preliminary data.</text>
</comment>
<name>A0A4R6DPY2_9MICO</name>
<dbReference type="EMBL" id="SNVW01000001">
    <property type="protein sequence ID" value="TDN46584.1"/>
    <property type="molecule type" value="Genomic_DNA"/>
</dbReference>
<dbReference type="Pfam" id="PF13305">
    <property type="entry name" value="TetR_C_33"/>
    <property type="match status" value="1"/>
</dbReference>
<evidence type="ECO:0000313" key="6">
    <source>
        <dbReference type="EMBL" id="TDN46584.1"/>
    </source>
</evidence>
<dbReference type="SUPFAM" id="SSF46689">
    <property type="entry name" value="Homeodomain-like"/>
    <property type="match status" value="1"/>
</dbReference>
<dbReference type="PANTHER" id="PTHR30055">
    <property type="entry name" value="HTH-TYPE TRANSCRIPTIONAL REGULATOR RUTR"/>
    <property type="match status" value="1"/>
</dbReference>
<evidence type="ECO:0000313" key="7">
    <source>
        <dbReference type="Proteomes" id="UP000295764"/>
    </source>
</evidence>